<dbReference type="EMBL" id="BARW01026885">
    <property type="protein sequence ID" value="GAJ10345.1"/>
    <property type="molecule type" value="Genomic_DNA"/>
</dbReference>
<protein>
    <submittedName>
        <fullName evidence="1">Uncharacterized protein</fullName>
    </submittedName>
</protein>
<sequence>LSDIAGNPQTTRVIKPSSLFNIILYLPDLIPDAPRPVTAQLL</sequence>
<proteinExistence type="predicted"/>
<gene>
    <name evidence="1" type="ORF">S12H4_43750</name>
</gene>
<accession>X1VNI4</accession>
<organism evidence="1">
    <name type="scientific">marine sediment metagenome</name>
    <dbReference type="NCBI Taxonomy" id="412755"/>
    <lineage>
        <taxon>unclassified sequences</taxon>
        <taxon>metagenomes</taxon>
        <taxon>ecological metagenomes</taxon>
    </lineage>
</organism>
<feature type="non-terminal residue" evidence="1">
    <location>
        <position position="1"/>
    </location>
</feature>
<evidence type="ECO:0000313" key="1">
    <source>
        <dbReference type="EMBL" id="GAJ10345.1"/>
    </source>
</evidence>
<reference evidence="1" key="1">
    <citation type="journal article" date="2014" name="Front. Microbiol.">
        <title>High frequency of phylogenetically diverse reductive dehalogenase-homologous genes in deep subseafloor sedimentary metagenomes.</title>
        <authorList>
            <person name="Kawai M."/>
            <person name="Futagami T."/>
            <person name="Toyoda A."/>
            <person name="Takaki Y."/>
            <person name="Nishi S."/>
            <person name="Hori S."/>
            <person name="Arai W."/>
            <person name="Tsubouchi T."/>
            <person name="Morono Y."/>
            <person name="Uchiyama I."/>
            <person name="Ito T."/>
            <person name="Fujiyama A."/>
            <person name="Inagaki F."/>
            <person name="Takami H."/>
        </authorList>
    </citation>
    <scope>NUCLEOTIDE SEQUENCE</scope>
    <source>
        <strain evidence="1">Expedition CK06-06</strain>
    </source>
</reference>
<dbReference type="AlphaFoldDB" id="X1VNI4"/>
<comment type="caution">
    <text evidence="1">The sequence shown here is derived from an EMBL/GenBank/DDBJ whole genome shotgun (WGS) entry which is preliminary data.</text>
</comment>
<name>X1VNI4_9ZZZZ</name>